<comment type="caution">
    <text evidence="7">The sequence shown here is derived from an EMBL/GenBank/DDBJ whole genome shotgun (WGS) entry which is preliminary data.</text>
</comment>
<feature type="transmembrane region" description="Helical" evidence="6">
    <location>
        <begin position="87"/>
        <end position="105"/>
    </location>
</feature>
<evidence type="ECO:0000256" key="3">
    <source>
        <dbReference type="ARBA" id="ARBA00022692"/>
    </source>
</evidence>
<keyword evidence="4 6" id="KW-1133">Transmembrane helix</keyword>
<dbReference type="InterPro" id="IPR024923">
    <property type="entry name" value="PG_synth_SpoVB"/>
</dbReference>
<feature type="transmembrane region" description="Helical" evidence="6">
    <location>
        <begin position="322"/>
        <end position="343"/>
    </location>
</feature>
<evidence type="ECO:0000256" key="6">
    <source>
        <dbReference type="SAM" id="Phobius"/>
    </source>
</evidence>
<dbReference type="CDD" id="cd13124">
    <property type="entry name" value="MATE_SpoVB_like"/>
    <property type="match status" value="1"/>
</dbReference>
<keyword evidence="8" id="KW-1185">Reference proteome</keyword>
<dbReference type="InterPro" id="IPR050833">
    <property type="entry name" value="Poly_Biosynth_Transport"/>
</dbReference>
<feature type="transmembrane region" description="Helical" evidence="6">
    <location>
        <begin position="53"/>
        <end position="75"/>
    </location>
</feature>
<dbReference type="GeneID" id="93713264"/>
<reference evidence="7 8" key="1">
    <citation type="submission" date="2016-10" db="EMBL/GenBank/DDBJ databases">
        <authorList>
            <person name="Varghese N."/>
            <person name="Submissions S."/>
        </authorList>
    </citation>
    <scope>NUCLEOTIDE SEQUENCE [LARGE SCALE GENOMIC DNA]</scope>
    <source>
        <strain evidence="7 8">DSM 13796</strain>
    </source>
</reference>
<protein>
    <submittedName>
        <fullName evidence="7">Polysaccharide transporter, PST family</fullName>
    </submittedName>
</protein>
<feature type="transmembrane region" description="Helical" evidence="6">
    <location>
        <begin position="285"/>
        <end position="310"/>
    </location>
</feature>
<name>A0A1I6C1E6_9BACI</name>
<keyword evidence="3 6" id="KW-0812">Transmembrane</keyword>
<feature type="transmembrane region" description="Helical" evidence="6">
    <location>
        <begin position="12"/>
        <end position="33"/>
    </location>
</feature>
<proteinExistence type="predicted"/>
<dbReference type="Proteomes" id="UP000182762">
    <property type="component" value="Unassembled WGS sequence"/>
</dbReference>
<feature type="transmembrane region" description="Helical" evidence="6">
    <location>
        <begin position="190"/>
        <end position="213"/>
    </location>
</feature>
<keyword evidence="2" id="KW-1003">Cell membrane</keyword>
<feature type="transmembrane region" description="Helical" evidence="6">
    <location>
        <begin position="125"/>
        <end position="142"/>
    </location>
</feature>
<evidence type="ECO:0000256" key="5">
    <source>
        <dbReference type="ARBA" id="ARBA00023136"/>
    </source>
</evidence>
<feature type="transmembrane region" description="Helical" evidence="6">
    <location>
        <begin position="358"/>
        <end position="378"/>
    </location>
</feature>
<dbReference type="EMBL" id="FOXX01000020">
    <property type="protein sequence ID" value="SFQ87016.1"/>
    <property type="molecule type" value="Genomic_DNA"/>
</dbReference>
<dbReference type="PANTHER" id="PTHR30250:SF29">
    <property type="entry name" value="POLYSACCHARIDE BIOSYNTHESIS PROTEIN C-TERMINAL DOMAIN-CONTAINING PROTEIN"/>
    <property type="match status" value="1"/>
</dbReference>
<feature type="transmembrane region" description="Helical" evidence="6">
    <location>
        <begin position="481"/>
        <end position="500"/>
    </location>
</feature>
<keyword evidence="5 6" id="KW-0472">Membrane</keyword>
<feature type="transmembrane region" description="Helical" evidence="6">
    <location>
        <begin position="163"/>
        <end position="178"/>
    </location>
</feature>
<organism evidence="7 8">
    <name type="scientific">Priestia endophytica DSM 13796</name>
    <dbReference type="NCBI Taxonomy" id="1121089"/>
    <lineage>
        <taxon>Bacteria</taxon>
        <taxon>Bacillati</taxon>
        <taxon>Bacillota</taxon>
        <taxon>Bacilli</taxon>
        <taxon>Bacillales</taxon>
        <taxon>Bacillaceae</taxon>
        <taxon>Priestia</taxon>
    </lineage>
</organism>
<feature type="transmembrane region" description="Helical" evidence="6">
    <location>
        <begin position="448"/>
        <end position="469"/>
    </location>
</feature>
<evidence type="ECO:0000256" key="1">
    <source>
        <dbReference type="ARBA" id="ARBA00004651"/>
    </source>
</evidence>
<evidence type="ECO:0000256" key="4">
    <source>
        <dbReference type="ARBA" id="ARBA00022989"/>
    </source>
</evidence>
<gene>
    <name evidence="7" type="ORF">SAMN02745910_04745</name>
</gene>
<comment type="subcellular location">
    <subcellularLocation>
        <location evidence="1">Cell membrane</location>
        <topology evidence="1">Multi-pass membrane protein</topology>
    </subcellularLocation>
</comment>
<dbReference type="PIRSF" id="PIRSF038958">
    <property type="entry name" value="PG_synth_SpoVB"/>
    <property type="match status" value="1"/>
</dbReference>
<evidence type="ECO:0000256" key="2">
    <source>
        <dbReference type="ARBA" id="ARBA00022475"/>
    </source>
</evidence>
<dbReference type="InterPro" id="IPR002797">
    <property type="entry name" value="Polysacc_synth"/>
</dbReference>
<dbReference type="PANTHER" id="PTHR30250">
    <property type="entry name" value="PST FAMILY PREDICTED COLANIC ACID TRANSPORTER"/>
    <property type="match status" value="1"/>
</dbReference>
<feature type="transmembrane region" description="Helical" evidence="6">
    <location>
        <begin position="414"/>
        <end position="436"/>
    </location>
</feature>
<feature type="transmembrane region" description="Helical" evidence="6">
    <location>
        <begin position="385"/>
        <end position="402"/>
    </location>
</feature>
<evidence type="ECO:0000313" key="8">
    <source>
        <dbReference type="Proteomes" id="UP000182762"/>
    </source>
</evidence>
<dbReference type="RefSeq" id="WP_061803140.1">
    <property type="nucleotide sequence ID" value="NZ_FOXX01000020.1"/>
</dbReference>
<accession>A0A1I6C1E6</accession>
<evidence type="ECO:0000313" key="7">
    <source>
        <dbReference type="EMBL" id="SFQ87016.1"/>
    </source>
</evidence>
<feature type="transmembrane region" description="Helical" evidence="6">
    <location>
        <begin position="233"/>
        <end position="253"/>
    </location>
</feature>
<sequence length="526" mass="57932">MKRKNKIRSSMIWNGAIILTISGLITKVLSAVYRIPYHYLSGDIGFYIYQQIYPFYGISVFLSTFGFPVVISKLLTEQNSERERREVVRVSFVFLLLFSGFLALFQYTTADYIAGAMEDKGLTPLIQLVSLSYLFIPFMAVIRGYYQGENNMFPTALSQVTEQFVRVGCILLFVYLFIQTRQSIYDVGAAAILGSLIGSGAALIVLLSFVLRLRREKVGSVRLLGSFRIIRKLVSQGFWVCLSGMSLLFMQLIDSFTLYGELTSGGIDEITAKVLKGVYDRGLPLIQLGTVVGTAFSLSLVPVISTAFLQKDRRLLQYKASLALRVGTVVGFGAAGGLCLIIKPTNAMLYGDYRGSDVLAILSITVAFTTLAATSSAIIQGMNRVYIPALSVLIGIIVKWQLNELLVPSFGTKGAAFASVMCFAFITFGNVTYLRVIRVLPRLSFSSLYTVLKALLVMAVVLIVYQLLWPVIVRDEGNQHALVALTSVVLGGLVYMSTILKMGMFTLEELAMLPLGGKLAKLGRKR</sequence>
<dbReference type="Pfam" id="PF01943">
    <property type="entry name" value="Polysacc_synt"/>
    <property type="match status" value="1"/>
</dbReference>